<evidence type="ECO:0000313" key="2">
    <source>
        <dbReference type="Proteomes" id="UP001243989"/>
    </source>
</evidence>
<accession>A0AAJ0EE05</accession>
<keyword evidence="2" id="KW-1185">Reference proteome</keyword>
<dbReference type="Proteomes" id="UP001243989">
    <property type="component" value="Unassembled WGS sequence"/>
</dbReference>
<comment type="caution">
    <text evidence="1">The sequence shown here is derived from an EMBL/GenBank/DDBJ whole genome shotgun (WGS) entry which is preliminary data.</text>
</comment>
<organism evidence="1 2">
    <name type="scientific">Colletotrichum phormii</name>
    <dbReference type="NCBI Taxonomy" id="359342"/>
    <lineage>
        <taxon>Eukaryota</taxon>
        <taxon>Fungi</taxon>
        <taxon>Dikarya</taxon>
        <taxon>Ascomycota</taxon>
        <taxon>Pezizomycotina</taxon>
        <taxon>Sordariomycetes</taxon>
        <taxon>Hypocreomycetidae</taxon>
        <taxon>Glomerellales</taxon>
        <taxon>Glomerellaceae</taxon>
        <taxon>Colletotrichum</taxon>
        <taxon>Colletotrichum acutatum species complex</taxon>
    </lineage>
</organism>
<dbReference type="RefSeq" id="XP_060445124.1">
    <property type="nucleotide sequence ID" value="XM_060582854.1"/>
</dbReference>
<sequence length="290" mass="33250">MSSKRSAASRIRTSSRVFPVRVMTNSLHPLSTPKHPPHPASGSTTGLRHFKISYRRFSFFSSGFPRYHSYNRYNIHLSASERDKSRAAAQELAGRLSLSDHRHKGCLMICWRSSTNFFFGLFLPSTYSSPRAPERCGRIYGASWFRGTHRKGRNCRRRKGDKGARIRFTVDLSTPHHTTPRYGSGWWLDQPRSRAFSVFKCSKEEEDLQEVVEDLAIPSPLALKGHWAALLFFRCVFHHPLFCCALIMSFQPVWDIPPKGHFLDDETRGRCFGGTPRKNSTLFPNREGDL</sequence>
<evidence type="ECO:0000313" key="1">
    <source>
        <dbReference type="EMBL" id="KAK1636517.1"/>
    </source>
</evidence>
<dbReference type="GeneID" id="85467716"/>
<reference evidence="1" key="1">
    <citation type="submission" date="2021-06" db="EMBL/GenBank/DDBJ databases">
        <title>Comparative genomics, transcriptomics and evolutionary studies reveal genomic signatures of adaptation to plant cell wall in hemibiotrophic fungi.</title>
        <authorList>
            <consortium name="DOE Joint Genome Institute"/>
            <person name="Baroncelli R."/>
            <person name="Diaz J.F."/>
            <person name="Benocci T."/>
            <person name="Peng M."/>
            <person name="Battaglia E."/>
            <person name="Haridas S."/>
            <person name="Andreopoulos W."/>
            <person name="Labutti K."/>
            <person name="Pangilinan J."/>
            <person name="Floch G.L."/>
            <person name="Makela M.R."/>
            <person name="Henrissat B."/>
            <person name="Grigoriev I.V."/>
            <person name="Crouch J.A."/>
            <person name="De Vries R.P."/>
            <person name="Sukno S.A."/>
            <person name="Thon M.R."/>
        </authorList>
    </citation>
    <scope>NUCLEOTIDE SEQUENCE</scope>
    <source>
        <strain evidence="1">CBS 102054</strain>
    </source>
</reference>
<dbReference type="EMBL" id="JAHMHQ010000010">
    <property type="protein sequence ID" value="KAK1636517.1"/>
    <property type="molecule type" value="Genomic_DNA"/>
</dbReference>
<protein>
    <submittedName>
        <fullName evidence="1">Uncharacterized protein</fullName>
    </submittedName>
</protein>
<gene>
    <name evidence="1" type="ORF">BDP81DRAFT_23949</name>
</gene>
<name>A0AAJ0EE05_9PEZI</name>
<dbReference type="AlphaFoldDB" id="A0AAJ0EE05"/>
<proteinExistence type="predicted"/>